<name>A0AA41QQL2_9HYPH</name>
<dbReference type="RefSeq" id="WP_281737146.1">
    <property type="nucleotide sequence ID" value="NZ_JAKETQ010000004.1"/>
</dbReference>
<dbReference type="Proteomes" id="UP001156140">
    <property type="component" value="Unassembled WGS sequence"/>
</dbReference>
<dbReference type="EMBL" id="JALAZD010000004">
    <property type="protein sequence ID" value="MCI0129202.1"/>
    <property type="molecule type" value="Genomic_DNA"/>
</dbReference>
<protein>
    <submittedName>
        <fullName evidence="1">Uncharacterized protein</fullName>
    </submittedName>
</protein>
<comment type="caution">
    <text evidence="1">The sequence shown here is derived from an EMBL/GenBank/DDBJ whole genome shotgun (WGS) entry which is preliminary data.</text>
</comment>
<sequence length="156" mass="17441">MSPQSIIEAAIEILGTNRFSLDGEGRIRIGSIGADPLYVSAPTMATIMDRADAIEADRLAKEARLAQFPNLEPDQFWAAVKFFGFEAALLAWVDSLKPTDLESPTYEPDLAFWSMVSAKLERAKFFERDHPMIEGARQALGLTEQQLDSMWMWALS</sequence>
<organism evidence="1 2">
    <name type="scientific">Paradevosia shaoguanensis</name>
    <dbReference type="NCBI Taxonomy" id="1335043"/>
    <lineage>
        <taxon>Bacteria</taxon>
        <taxon>Pseudomonadati</taxon>
        <taxon>Pseudomonadota</taxon>
        <taxon>Alphaproteobacteria</taxon>
        <taxon>Hyphomicrobiales</taxon>
        <taxon>Devosiaceae</taxon>
        <taxon>Paradevosia</taxon>
    </lineage>
</organism>
<gene>
    <name evidence="1" type="ORF">ML536_20410</name>
</gene>
<keyword evidence="2" id="KW-1185">Reference proteome</keyword>
<proteinExistence type="predicted"/>
<dbReference type="AlphaFoldDB" id="A0AA41QQL2"/>
<evidence type="ECO:0000313" key="1">
    <source>
        <dbReference type="EMBL" id="MCI0129202.1"/>
    </source>
</evidence>
<accession>A0AA41QQL2</accession>
<reference evidence="1" key="1">
    <citation type="submission" date="2022-03" db="EMBL/GenBank/DDBJ databases">
        <title>The complete genome sequence of a Methyloterrigena soli.</title>
        <authorList>
            <person name="Zi Z."/>
        </authorList>
    </citation>
    <scope>NUCLEOTIDE SEQUENCE</scope>
    <source>
        <strain evidence="1">M48</strain>
    </source>
</reference>
<evidence type="ECO:0000313" key="2">
    <source>
        <dbReference type="Proteomes" id="UP001156140"/>
    </source>
</evidence>